<dbReference type="WBParaSite" id="maker-uti_cns_0005677-snap-gene-0.2-mRNA-1">
    <property type="protein sequence ID" value="maker-uti_cns_0005677-snap-gene-0.2-mRNA-1"/>
    <property type="gene ID" value="maker-uti_cns_0005677-snap-gene-0.2"/>
</dbReference>
<dbReference type="SUPFAM" id="SSF81296">
    <property type="entry name" value="E set domains"/>
    <property type="match status" value="1"/>
</dbReference>
<name>A0A1I8HE28_9PLAT</name>
<dbReference type="InterPro" id="IPR014756">
    <property type="entry name" value="Ig_E-set"/>
</dbReference>
<protein>
    <submittedName>
        <fullName evidence="4">Transglut_N domain-containing protein</fullName>
    </submittedName>
</protein>
<dbReference type="Proteomes" id="UP000095280">
    <property type="component" value="Unplaced"/>
</dbReference>
<dbReference type="Gene3D" id="2.60.40.10">
    <property type="entry name" value="Immunoglobulins"/>
    <property type="match status" value="1"/>
</dbReference>
<comment type="similarity">
    <text evidence="1">Belongs to the transglutaminase superfamily. Transglutaminase family.</text>
</comment>
<reference evidence="4" key="1">
    <citation type="submission" date="2016-11" db="UniProtKB">
        <authorList>
            <consortium name="WormBaseParasite"/>
        </authorList>
    </citation>
    <scope>IDENTIFICATION</scope>
</reference>
<dbReference type="Pfam" id="PF00868">
    <property type="entry name" value="Transglut_N"/>
    <property type="match status" value="1"/>
</dbReference>
<dbReference type="InterPro" id="IPR001102">
    <property type="entry name" value="Transglutaminase_N"/>
</dbReference>
<evidence type="ECO:0000313" key="4">
    <source>
        <dbReference type="WBParaSite" id="maker-uti_cns_0005677-snap-gene-0.2-mRNA-1"/>
    </source>
</evidence>
<dbReference type="AlphaFoldDB" id="A0A1I8HE28"/>
<proteinExistence type="inferred from homology"/>
<evidence type="ECO:0000256" key="1">
    <source>
        <dbReference type="ARBA" id="ARBA00005968"/>
    </source>
</evidence>
<keyword evidence="3" id="KW-1185">Reference proteome</keyword>
<sequence>MSAPKPMPTEVSLDLCHRDNGFLHHTRQYQQNEEAQAALVVRRGAPFRLMLKFNAELNSGSTSSP</sequence>
<evidence type="ECO:0000313" key="3">
    <source>
        <dbReference type="Proteomes" id="UP000095280"/>
    </source>
</evidence>
<dbReference type="InterPro" id="IPR013783">
    <property type="entry name" value="Ig-like_fold"/>
</dbReference>
<organism evidence="3 4">
    <name type="scientific">Macrostomum lignano</name>
    <dbReference type="NCBI Taxonomy" id="282301"/>
    <lineage>
        <taxon>Eukaryota</taxon>
        <taxon>Metazoa</taxon>
        <taxon>Spiralia</taxon>
        <taxon>Lophotrochozoa</taxon>
        <taxon>Platyhelminthes</taxon>
        <taxon>Rhabditophora</taxon>
        <taxon>Macrostomorpha</taxon>
        <taxon>Macrostomida</taxon>
        <taxon>Macrostomidae</taxon>
        <taxon>Macrostomum</taxon>
    </lineage>
</organism>
<evidence type="ECO:0000259" key="2">
    <source>
        <dbReference type="Pfam" id="PF00868"/>
    </source>
</evidence>
<accession>A0A1I8HE28</accession>
<feature type="domain" description="Transglutaminase N-terminal" evidence="2">
    <location>
        <begin position="12"/>
        <end position="60"/>
    </location>
</feature>